<evidence type="ECO:0000256" key="5">
    <source>
        <dbReference type="ARBA" id="ARBA00022670"/>
    </source>
</evidence>
<keyword evidence="4" id="KW-0121">Carboxypeptidase</keyword>
<dbReference type="InterPro" id="IPR001460">
    <property type="entry name" value="PCN-bd_Tpept"/>
</dbReference>
<dbReference type="Gene3D" id="1.10.3810.10">
    <property type="entry name" value="Biosynthetic peptidoglycan transglycosylase-like"/>
    <property type="match status" value="1"/>
</dbReference>
<evidence type="ECO:0000259" key="16">
    <source>
        <dbReference type="Pfam" id="PF00912"/>
    </source>
</evidence>
<evidence type="ECO:0000313" key="18">
    <source>
        <dbReference type="Proteomes" id="UP000554286"/>
    </source>
</evidence>
<evidence type="ECO:0000256" key="11">
    <source>
        <dbReference type="ARBA" id="ARBA00023268"/>
    </source>
</evidence>
<dbReference type="GO" id="GO:0009002">
    <property type="term" value="F:serine-type D-Ala-D-Ala carboxypeptidase activity"/>
    <property type="evidence" value="ECO:0007669"/>
    <property type="project" value="UniProtKB-EC"/>
</dbReference>
<feature type="domain" description="Glycosyl transferase family 51" evidence="16">
    <location>
        <begin position="45"/>
        <end position="216"/>
    </location>
</feature>
<dbReference type="EMBL" id="JACIGK010000019">
    <property type="protein sequence ID" value="MBB4266941.1"/>
    <property type="molecule type" value="Genomic_DNA"/>
</dbReference>
<dbReference type="InterPro" id="IPR036950">
    <property type="entry name" value="PBP_transglycosylase"/>
</dbReference>
<dbReference type="GO" id="GO:0071555">
    <property type="term" value="P:cell wall organization"/>
    <property type="evidence" value="ECO:0007669"/>
    <property type="project" value="UniProtKB-KW"/>
</dbReference>
<sequence>MVIWSAVVLAGVIGWYAYDLPNVQEAAARPRPASMVVQAVDGTPLAAVGPIHGDPVSVATLPPILVRAVLATEDRRFHHHFGVDPIGVTRAIIVNVTQGRFVQGGSTITQQVAKNLFLTHARTLRRKVQEVLLALWLEHTFTKEQILDLYLNRVYLGAGTYGMDAAARRYFRRPATQVTPYQAAVLAGLMKAPSRLNPATSPDRAHARAREVLGNLVETGDLDAAQAARIAREGRSDLALARGRGSGGRYFAGWVMDRVDGHVGTPGRDLVVETTLRPAVQHAAEQALSTVLEREGRARGATQGAVVVLDPGGAVLAMVGGRDFRASQFNRAAQARRQPGSAFKPVVFLAGLEAGLRPDTVIPDAPVRVRGWAPENHDGRFRGPISLTEALAHSVNTVAVRVAETAGRARVARVARRLGLTEVDTEDPSLALGTTEVSPLNLTAAYAAIANGGTAAFPHGITRILDREGRVLYRRQASGTPPRVMAPGHAADLRAMLRAVVTGGTGRAAQPRGPGLIAAGKTGTTQAFRDAWFVGFVQDTTDGGLAVAGVWMGDDRARAMDGVTGGTLPAAVFKALFESWRP</sequence>
<evidence type="ECO:0000256" key="7">
    <source>
        <dbReference type="ARBA" id="ARBA00022679"/>
    </source>
</evidence>
<keyword evidence="9" id="KW-0133">Cell shape</keyword>
<name>A0A7W6RF66_9PROT</name>
<dbReference type="GO" id="GO:0006508">
    <property type="term" value="P:proteolysis"/>
    <property type="evidence" value="ECO:0007669"/>
    <property type="project" value="UniProtKB-KW"/>
</dbReference>
<evidence type="ECO:0000256" key="6">
    <source>
        <dbReference type="ARBA" id="ARBA00022676"/>
    </source>
</evidence>
<dbReference type="Proteomes" id="UP000554286">
    <property type="component" value="Unassembled WGS sequence"/>
</dbReference>
<dbReference type="UniPathway" id="UPA00219"/>
<evidence type="ECO:0000256" key="3">
    <source>
        <dbReference type="ARBA" id="ARBA00007739"/>
    </source>
</evidence>
<reference evidence="17 18" key="1">
    <citation type="submission" date="2020-08" db="EMBL/GenBank/DDBJ databases">
        <title>Genome sequencing of Purple Non-Sulfur Bacteria from various extreme environments.</title>
        <authorList>
            <person name="Mayer M."/>
        </authorList>
    </citation>
    <scope>NUCLEOTIDE SEQUENCE [LARGE SCALE GENOMIC DNA]</scope>
    <source>
        <strain evidence="17 18">JA131</strain>
    </source>
</reference>
<comment type="catalytic activity">
    <reaction evidence="14">
        <text>[GlcNAc-(1-&gt;4)-Mur2Ac(oyl-L-Ala-gamma-D-Glu-L-Lys-D-Ala-D-Ala)](n)-di-trans,octa-cis-undecaprenyl diphosphate + beta-D-GlcNAc-(1-&gt;4)-Mur2Ac(oyl-L-Ala-gamma-D-Glu-L-Lys-D-Ala-D-Ala)-di-trans,octa-cis-undecaprenyl diphosphate = [GlcNAc-(1-&gt;4)-Mur2Ac(oyl-L-Ala-gamma-D-Glu-L-Lys-D-Ala-D-Ala)](n+1)-di-trans,octa-cis-undecaprenyl diphosphate + di-trans,octa-cis-undecaprenyl diphosphate + H(+)</text>
        <dbReference type="Rhea" id="RHEA:23708"/>
        <dbReference type="Rhea" id="RHEA-COMP:9602"/>
        <dbReference type="Rhea" id="RHEA-COMP:9603"/>
        <dbReference type="ChEBI" id="CHEBI:15378"/>
        <dbReference type="ChEBI" id="CHEBI:58405"/>
        <dbReference type="ChEBI" id="CHEBI:60033"/>
        <dbReference type="ChEBI" id="CHEBI:78435"/>
        <dbReference type="EC" id="2.4.99.28"/>
    </reaction>
</comment>
<dbReference type="Pfam" id="PF00912">
    <property type="entry name" value="Transgly"/>
    <property type="match status" value="1"/>
</dbReference>
<comment type="pathway">
    <text evidence="1">Cell wall biogenesis; peptidoglycan biosynthesis.</text>
</comment>
<proteinExistence type="inferred from homology"/>
<keyword evidence="7 17" id="KW-0808">Transferase</keyword>
<comment type="similarity">
    <text evidence="3">In the N-terminal section; belongs to the glycosyltransferase 51 family.</text>
</comment>
<dbReference type="AlphaFoldDB" id="A0A7W6RF66"/>
<evidence type="ECO:0000256" key="9">
    <source>
        <dbReference type="ARBA" id="ARBA00022960"/>
    </source>
</evidence>
<evidence type="ECO:0000256" key="2">
    <source>
        <dbReference type="ARBA" id="ARBA00007090"/>
    </source>
</evidence>
<comment type="caution">
    <text evidence="17">The sequence shown here is derived from an EMBL/GenBank/DDBJ whole genome shotgun (WGS) entry which is preliminary data.</text>
</comment>
<organism evidence="17 18">
    <name type="scientific">Roseospira visakhapatnamensis</name>
    <dbReference type="NCBI Taxonomy" id="390880"/>
    <lineage>
        <taxon>Bacteria</taxon>
        <taxon>Pseudomonadati</taxon>
        <taxon>Pseudomonadota</taxon>
        <taxon>Alphaproteobacteria</taxon>
        <taxon>Rhodospirillales</taxon>
        <taxon>Rhodospirillaceae</taxon>
        <taxon>Roseospira</taxon>
    </lineage>
</organism>
<dbReference type="PANTHER" id="PTHR32282">
    <property type="entry name" value="BINDING PROTEIN TRANSPEPTIDASE, PUTATIVE-RELATED"/>
    <property type="match status" value="1"/>
</dbReference>
<evidence type="ECO:0000256" key="14">
    <source>
        <dbReference type="ARBA" id="ARBA00049902"/>
    </source>
</evidence>
<evidence type="ECO:0000256" key="4">
    <source>
        <dbReference type="ARBA" id="ARBA00022645"/>
    </source>
</evidence>
<evidence type="ECO:0000256" key="13">
    <source>
        <dbReference type="ARBA" id="ARBA00034000"/>
    </source>
</evidence>
<dbReference type="InterPro" id="IPR012338">
    <property type="entry name" value="Beta-lactam/transpept-like"/>
</dbReference>
<keyword evidence="5" id="KW-0645">Protease</keyword>
<evidence type="ECO:0000256" key="8">
    <source>
        <dbReference type="ARBA" id="ARBA00022801"/>
    </source>
</evidence>
<protein>
    <submittedName>
        <fullName evidence="17">Penicillin-binding protein 1A</fullName>
        <ecNumber evidence="17">2.4.1.-</ecNumber>
        <ecNumber evidence="17">3.4.-.-</ecNumber>
    </submittedName>
</protein>
<keyword evidence="6 17" id="KW-0328">Glycosyltransferase</keyword>
<dbReference type="InterPro" id="IPR050396">
    <property type="entry name" value="Glycosyltr_51/Transpeptidase"/>
</dbReference>
<keyword evidence="18" id="KW-1185">Reference proteome</keyword>
<accession>A0A7W6RF66</accession>
<keyword evidence="11" id="KW-0511">Multifunctional enzyme</keyword>
<evidence type="ECO:0000256" key="12">
    <source>
        <dbReference type="ARBA" id="ARBA00023316"/>
    </source>
</evidence>
<dbReference type="GO" id="GO:0030288">
    <property type="term" value="C:outer membrane-bounded periplasmic space"/>
    <property type="evidence" value="ECO:0007669"/>
    <property type="project" value="TreeGrafter"/>
</dbReference>
<dbReference type="Pfam" id="PF00905">
    <property type="entry name" value="Transpeptidase"/>
    <property type="match status" value="1"/>
</dbReference>
<keyword evidence="10" id="KW-0573">Peptidoglycan synthesis</keyword>
<dbReference type="SUPFAM" id="SSF56601">
    <property type="entry name" value="beta-lactamase/transpeptidase-like"/>
    <property type="match status" value="1"/>
</dbReference>
<dbReference type="RefSeq" id="WP_184045842.1">
    <property type="nucleotide sequence ID" value="NZ_JACIGK010000019.1"/>
</dbReference>
<keyword evidence="12" id="KW-0961">Cell wall biogenesis/degradation</keyword>
<evidence type="ECO:0000259" key="15">
    <source>
        <dbReference type="Pfam" id="PF00905"/>
    </source>
</evidence>
<dbReference type="SUPFAM" id="SSF53955">
    <property type="entry name" value="Lysozyme-like"/>
    <property type="match status" value="1"/>
</dbReference>
<evidence type="ECO:0000313" key="17">
    <source>
        <dbReference type="EMBL" id="MBB4266941.1"/>
    </source>
</evidence>
<dbReference type="FunFam" id="1.10.3810.10:FF:000001">
    <property type="entry name" value="Penicillin-binding protein 1A"/>
    <property type="match status" value="1"/>
</dbReference>
<dbReference type="EC" id="2.4.1.-" evidence="17"/>
<dbReference type="InterPro" id="IPR023346">
    <property type="entry name" value="Lysozyme-like_dom_sf"/>
</dbReference>
<dbReference type="GO" id="GO:0008360">
    <property type="term" value="P:regulation of cell shape"/>
    <property type="evidence" value="ECO:0007669"/>
    <property type="project" value="UniProtKB-KW"/>
</dbReference>
<dbReference type="GO" id="GO:0009252">
    <property type="term" value="P:peptidoglycan biosynthetic process"/>
    <property type="evidence" value="ECO:0007669"/>
    <property type="project" value="UniProtKB-UniPathway"/>
</dbReference>
<comment type="catalytic activity">
    <reaction evidence="13">
        <text>Preferential cleavage: (Ac)2-L-Lys-D-Ala-|-D-Ala. Also transpeptidation of peptidyl-alanyl moieties that are N-acyl substituents of D-alanine.</text>
        <dbReference type="EC" id="3.4.16.4"/>
    </reaction>
</comment>
<dbReference type="GO" id="GO:0008955">
    <property type="term" value="F:peptidoglycan glycosyltransferase activity"/>
    <property type="evidence" value="ECO:0007669"/>
    <property type="project" value="UniProtKB-EC"/>
</dbReference>
<keyword evidence="8 17" id="KW-0378">Hydrolase</keyword>
<comment type="similarity">
    <text evidence="2">In the C-terminal section; belongs to the transpeptidase family.</text>
</comment>
<dbReference type="Gene3D" id="3.40.710.10">
    <property type="entry name" value="DD-peptidase/beta-lactamase superfamily"/>
    <property type="match status" value="1"/>
</dbReference>
<gene>
    <name evidence="17" type="ORF">GGD89_002577</name>
</gene>
<dbReference type="EC" id="3.4.-.-" evidence="17"/>
<evidence type="ECO:0000256" key="10">
    <source>
        <dbReference type="ARBA" id="ARBA00022984"/>
    </source>
</evidence>
<dbReference type="GO" id="GO:0008658">
    <property type="term" value="F:penicillin binding"/>
    <property type="evidence" value="ECO:0007669"/>
    <property type="project" value="InterPro"/>
</dbReference>
<feature type="domain" description="Penicillin-binding protein transpeptidase" evidence="15">
    <location>
        <begin position="304"/>
        <end position="576"/>
    </location>
</feature>
<dbReference type="PANTHER" id="PTHR32282:SF33">
    <property type="entry name" value="PEPTIDOGLYCAN GLYCOSYLTRANSFERASE"/>
    <property type="match status" value="1"/>
</dbReference>
<dbReference type="InterPro" id="IPR001264">
    <property type="entry name" value="Glyco_trans_51"/>
</dbReference>
<evidence type="ECO:0000256" key="1">
    <source>
        <dbReference type="ARBA" id="ARBA00004752"/>
    </source>
</evidence>
<dbReference type="NCBIfam" id="TIGR02074">
    <property type="entry name" value="PBP_1a_fam"/>
    <property type="match status" value="1"/>
</dbReference>